<dbReference type="EMBL" id="VWAW01000034">
    <property type="protein sequence ID" value="KAA5167209.1"/>
    <property type="molecule type" value="Genomic_DNA"/>
</dbReference>
<organism evidence="1 2">
    <name type="scientific">Bacteroides fragilis</name>
    <dbReference type="NCBI Taxonomy" id="817"/>
    <lineage>
        <taxon>Bacteria</taxon>
        <taxon>Pseudomonadati</taxon>
        <taxon>Bacteroidota</taxon>
        <taxon>Bacteroidia</taxon>
        <taxon>Bacteroidales</taxon>
        <taxon>Bacteroidaceae</taxon>
        <taxon>Bacteroides</taxon>
    </lineage>
</organism>
<name>A0A642KI23_BACFG</name>
<protein>
    <submittedName>
        <fullName evidence="1">Uncharacterized protein</fullName>
    </submittedName>
</protein>
<comment type="caution">
    <text evidence="1">The sequence shown here is derived from an EMBL/GenBank/DDBJ whole genome shotgun (WGS) entry which is preliminary data.</text>
</comment>
<evidence type="ECO:0000313" key="2">
    <source>
        <dbReference type="Proteomes" id="UP000436803"/>
    </source>
</evidence>
<proteinExistence type="predicted"/>
<dbReference type="AlphaFoldDB" id="A0A642KI23"/>
<accession>A0A642KI23</accession>
<gene>
    <name evidence="1" type="ORF">F2Z29_23190</name>
</gene>
<reference evidence="1 2" key="1">
    <citation type="journal article" date="2019" name="Nat. Med.">
        <title>A library of human gut bacterial isolates paired with longitudinal multiomics data enables mechanistic microbiome research.</title>
        <authorList>
            <person name="Poyet M."/>
            <person name="Groussin M."/>
            <person name="Gibbons S.M."/>
            <person name="Avila-Pacheco J."/>
            <person name="Jiang X."/>
            <person name="Kearney S.M."/>
            <person name="Perrotta A.R."/>
            <person name="Berdy B."/>
            <person name="Zhao S."/>
            <person name="Lieberman T.D."/>
            <person name="Swanson P.K."/>
            <person name="Smith M."/>
            <person name="Roesemann S."/>
            <person name="Alexander J.E."/>
            <person name="Rich S.A."/>
            <person name="Livny J."/>
            <person name="Vlamakis H."/>
            <person name="Clish C."/>
            <person name="Bullock K."/>
            <person name="Deik A."/>
            <person name="Scott J."/>
            <person name="Pierce K.A."/>
            <person name="Xavier R.J."/>
            <person name="Alm E.J."/>
        </authorList>
    </citation>
    <scope>NUCLEOTIDE SEQUENCE [LARGE SCALE GENOMIC DNA]</scope>
    <source>
        <strain evidence="1 2">BIOML-A7</strain>
    </source>
</reference>
<dbReference type="Proteomes" id="UP000436803">
    <property type="component" value="Unassembled WGS sequence"/>
</dbReference>
<evidence type="ECO:0000313" key="1">
    <source>
        <dbReference type="EMBL" id="KAA5167209.1"/>
    </source>
</evidence>
<sequence length="232" mass="27987">MTKEENNNTFRYVVTPFRFTGAVITSMSDGIHNDYDKGETLEMLRELYKNPWLITVTVEEIHAMINKYQASLQTQFEEITEHRYWDLLGCVPPKRQRSGSFFVGEAYYGSIYQFCFELDGKYYSALRDIRLTDEELYKQRRKFARVLKRTEGRIRKRPGGRTRLPRKEKKRNCGKHRDGLVRLLENALMDMGYEYDMIHEFFCHHYKGRLKMNPVKQLFVAWYYENEKEFYQ</sequence>